<evidence type="ECO:0000313" key="1">
    <source>
        <dbReference type="EMBL" id="JAH46891.1"/>
    </source>
</evidence>
<protein>
    <submittedName>
        <fullName evidence="1">Uncharacterized protein</fullName>
    </submittedName>
</protein>
<sequence length="31" mass="3643">MHHFVDGKIGFYISHGTMELLIHCRKMLTVK</sequence>
<dbReference type="EMBL" id="GBXM01061686">
    <property type="protein sequence ID" value="JAH46891.1"/>
    <property type="molecule type" value="Transcribed_RNA"/>
</dbReference>
<organism evidence="1">
    <name type="scientific">Anguilla anguilla</name>
    <name type="common">European freshwater eel</name>
    <name type="synonym">Muraena anguilla</name>
    <dbReference type="NCBI Taxonomy" id="7936"/>
    <lineage>
        <taxon>Eukaryota</taxon>
        <taxon>Metazoa</taxon>
        <taxon>Chordata</taxon>
        <taxon>Craniata</taxon>
        <taxon>Vertebrata</taxon>
        <taxon>Euteleostomi</taxon>
        <taxon>Actinopterygii</taxon>
        <taxon>Neopterygii</taxon>
        <taxon>Teleostei</taxon>
        <taxon>Anguilliformes</taxon>
        <taxon>Anguillidae</taxon>
        <taxon>Anguilla</taxon>
    </lineage>
</organism>
<reference evidence="1" key="2">
    <citation type="journal article" date="2015" name="Fish Shellfish Immunol.">
        <title>Early steps in the European eel (Anguilla anguilla)-Vibrio vulnificus interaction in the gills: Role of the RtxA13 toxin.</title>
        <authorList>
            <person name="Callol A."/>
            <person name="Pajuelo D."/>
            <person name="Ebbesson L."/>
            <person name="Teles M."/>
            <person name="MacKenzie S."/>
            <person name="Amaro C."/>
        </authorList>
    </citation>
    <scope>NUCLEOTIDE SEQUENCE</scope>
</reference>
<proteinExistence type="predicted"/>
<reference evidence="1" key="1">
    <citation type="submission" date="2014-11" db="EMBL/GenBank/DDBJ databases">
        <authorList>
            <person name="Amaro Gonzalez C."/>
        </authorList>
    </citation>
    <scope>NUCLEOTIDE SEQUENCE</scope>
</reference>
<dbReference type="AlphaFoldDB" id="A0A0E9SZZ7"/>
<accession>A0A0E9SZZ7</accession>
<name>A0A0E9SZZ7_ANGAN</name>